<evidence type="ECO:0000256" key="1">
    <source>
        <dbReference type="ARBA" id="ARBA00008858"/>
    </source>
</evidence>
<dbReference type="InterPro" id="IPR017946">
    <property type="entry name" value="PLC-like_Pdiesterase_TIM-brl"/>
</dbReference>
<feature type="chain" id="PRO_5012068366" description="Altered inheritance of mitochondria protein 6" evidence="3">
    <location>
        <begin position="16"/>
        <end position="314"/>
    </location>
</feature>
<evidence type="ECO:0000313" key="4">
    <source>
        <dbReference type="EMBL" id="KZP17563.1"/>
    </source>
</evidence>
<dbReference type="Proteomes" id="UP000076532">
    <property type="component" value="Unassembled WGS sequence"/>
</dbReference>
<evidence type="ECO:0000256" key="2">
    <source>
        <dbReference type="ARBA" id="ARBA00014286"/>
    </source>
</evidence>
<reference evidence="4 5" key="1">
    <citation type="journal article" date="2016" name="Mol. Biol. Evol.">
        <title>Comparative Genomics of Early-Diverging Mushroom-Forming Fungi Provides Insights into the Origins of Lignocellulose Decay Capabilities.</title>
        <authorList>
            <person name="Nagy L.G."/>
            <person name="Riley R."/>
            <person name="Tritt A."/>
            <person name="Adam C."/>
            <person name="Daum C."/>
            <person name="Floudas D."/>
            <person name="Sun H."/>
            <person name="Yadav J.S."/>
            <person name="Pangilinan J."/>
            <person name="Larsson K.H."/>
            <person name="Matsuura K."/>
            <person name="Barry K."/>
            <person name="Labutti K."/>
            <person name="Kuo R."/>
            <person name="Ohm R.A."/>
            <person name="Bhattacharya S.S."/>
            <person name="Shirouzu T."/>
            <person name="Yoshinaga Y."/>
            <person name="Martin F.M."/>
            <person name="Grigoriev I.V."/>
            <person name="Hibbett D.S."/>
        </authorList>
    </citation>
    <scope>NUCLEOTIDE SEQUENCE [LARGE SCALE GENOMIC DNA]</scope>
    <source>
        <strain evidence="4 5">CBS 109695</strain>
    </source>
</reference>
<organism evidence="4 5">
    <name type="scientific">Athelia psychrophila</name>
    <dbReference type="NCBI Taxonomy" id="1759441"/>
    <lineage>
        <taxon>Eukaryota</taxon>
        <taxon>Fungi</taxon>
        <taxon>Dikarya</taxon>
        <taxon>Basidiomycota</taxon>
        <taxon>Agaricomycotina</taxon>
        <taxon>Agaricomycetes</taxon>
        <taxon>Agaricomycetidae</taxon>
        <taxon>Atheliales</taxon>
        <taxon>Atheliaceae</taxon>
        <taxon>Athelia</taxon>
    </lineage>
</organism>
<keyword evidence="3" id="KW-0732">Signal</keyword>
<dbReference type="AlphaFoldDB" id="A0A166G840"/>
<evidence type="ECO:0000256" key="3">
    <source>
        <dbReference type="SAM" id="SignalP"/>
    </source>
</evidence>
<proteinExistence type="inferred from homology"/>
<dbReference type="OrthoDB" id="4153866at2759"/>
<dbReference type="STRING" id="436010.A0A166G840"/>
<evidence type="ECO:0000313" key="5">
    <source>
        <dbReference type="Proteomes" id="UP000076532"/>
    </source>
</evidence>
<dbReference type="GO" id="GO:0008081">
    <property type="term" value="F:phosphoric diester hydrolase activity"/>
    <property type="evidence" value="ECO:0007669"/>
    <property type="project" value="InterPro"/>
</dbReference>
<dbReference type="Gene3D" id="3.20.20.190">
    <property type="entry name" value="Phosphatidylinositol (PI) phosphodiesterase"/>
    <property type="match status" value="1"/>
</dbReference>
<comment type="similarity">
    <text evidence="1">Belongs to the AIM6 family.</text>
</comment>
<accession>A0A166G840</accession>
<protein>
    <recommendedName>
        <fullName evidence="2">Altered inheritance of mitochondria protein 6</fullName>
    </recommendedName>
</protein>
<dbReference type="PANTHER" id="PTHR31571:SF1">
    <property type="entry name" value="ALTERED INHERITANCE OF MITOCHONDRIA PROTEIN 6"/>
    <property type="match status" value="1"/>
</dbReference>
<keyword evidence="5" id="KW-1185">Reference proteome</keyword>
<name>A0A166G840_9AGAM</name>
<feature type="signal peptide" evidence="3">
    <location>
        <begin position="1"/>
        <end position="15"/>
    </location>
</feature>
<dbReference type="EMBL" id="KV417581">
    <property type="protein sequence ID" value="KZP17563.1"/>
    <property type="molecule type" value="Genomic_DNA"/>
</dbReference>
<sequence>MCWIIAPALFLSCFAVFWHAPAQDRSSANDLLFFLSSPDSPLKGYPVPLTAGVIPKRFHSHNDYAQNVPLYKALSYGASSVEADIYLVDDELLVGHTPFDLSKERTLAALYLDPLMSLIQTANEKATTGTRRGIFELAPAITLNLLIDIKTDGPSTFDKLYAALEPLRSAGYLSTYDPHTSSIKQSIITVIGTGDTPLSSVQALGSNKRRPRDIFLDAPLAKLPGDTAKVYNHTNSPLASIDFGSGVGLWWALPPVGKARIRMLVEAAHARGVQTRFWNTPIAPIWLRNYVWQMLLDEGVDWLNVDDLPAAKDF</sequence>
<dbReference type="PANTHER" id="PTHR31571">
    <property type="entry name" value="ALTERED INHERITANCE OF MITOCHONDRIA PROTEIN 6"/>
    <property type="match status" value="1"/>
</dbReference>
<dbReference type="InterPro" id="IPR051236">
    <property type="entry name" value="HAT_RTT109-like"/>
</dbReference>
<dbReference type="SUPFAM" id="SSF51695">
    <property type="entry name" value="PLC-like phosphodiesterases"/>
    <property type="match status" value="1"/>
</dbReference>
<gene>
    <name evidence="4" type="ORF">FIBSPDRAFT_746919</name>
</gene>
<dbReference type="GO" id="GO:0006629">
    <property type="term" value="P:lipid metabolic process"/>
    <property type="evidence" value="ECO:0007669"/>
    <property type="project" value="InterPro"/>
</dbReference>